<dbReference type="SUPFAM" id="SSF53335">
    <property type="entry name" value="S-adenosyl-L-methionine-dependent methyltransferases"/>
    <property type="match status" value="1"/>
</dbReference>
<accession>A0ABR0LSA8</accession>
<dbReference type="PANTHER" id="PTHR10629">
    <property type="entry name" value="CYTOSINE-SPECIFIC METHYLTRANSFERASE"/>
    <property type="match status" value="1"/>
</dbReference>
<keyword evidence="2" id="KW-0489">Methyltransferase</keyword>
<dbReference type="Gene3D" id="3.40.50.150">
    <property type="entry name" value="Vaccinia Virus protein VP39"/>
    <property type="match status" value="1"/>
</dbReference>
<name>A0ABR0LSA8_9PEZI</name>
<sequence length="135" mass="15267">AYIERNFQPPIIFRDIRELEDDAAETSGATTAYGAKIPVPGDVDLLVAGFSCVDFSALNNRSKDLDDRGESGDTFNAVLAYANKWRPSIVVLENVSNAPWDDIQELLEKIDYACAWQRVDTKDYYLPQTRRRGYL</sequence>
<dbReference type="InterPro" id="IPR050390">
    <property type="entry name" value="C5-Methyltransferase"/>
</dbReference>
<dbReference type="PANTHER" id="PTHR10629:SF52">
    <property type="entry name" value="DNA (CYTOSINE-5)-METHYLTRANSFERASE 1"/>
    <property type="match status" value="1"/>
</dbReference>
<proteinExistence type="predicted"/>
<keyword evidence="4" id="KW-0949">S-adenosyl-L-methionine</keyword>
<keyword evidence="6" id="KW-1185">Reference proteome</keyword>
<evidence type="ECO:0000256" key="4">
    <source>
        <dbReference type="ARBA" id="ARBA00022691"/>
    </source>
</evidence>
<dbReference type="EMBL" id="JAVRRA010011776">
    <property type="protein sequence ID" value="KAK5239810.1"/>
    <property type="molecule type" value="Genomic_DNA"/>
</dbReference>
<organism evidence="5 6">
    <name type="scientific">Cryomyces antarcticus</name>
    <dbReference type="NCBI Taxonomy" id="329879"/>
    <lineage>
        <taxon>Eukaryota</taxon>
        <taxon>Fungi</taxon>
        <taxon>Dikarya</taxon>
        <taxon>Ascomycota</taxon>
        <taxon>Pezizomycotina</taxon>
        <taxon>Dothideomycetes</taxon>
        <taxon>Dothideomycetes incertae sedis</taxon>
        <taxon>Cryomyces</taxon>
    </lineage>
</organism>
<dbReference type="Proteomes" id="UP001357485">
    <property type="component" value="Unassembled WGS sequence"/>
</dbReference>
<dbReference type="InterPro" id="IPR029063">
    <property type="entry name" value="SAM-dependent_MTases_sf"/>
</dbReference>
<evidence type="ECO:0000256" key="1">
    <source>
        <dbReference type="ARBA" id="ARBA00011975"/>
    </source>
</evidence>
<evidence type="ECO:0000313" key="6">
    <source>
        <dbReference type="Proteomes" id="UP001357485"/>
    </source>
</evidence>
<evidence type="ECO:0000313" key="5">
    <source>
        <dbReference type="EMBL" id="KAK5239810.1"/>
    </source>
</evidence>
<keyword evidence="3" id="KW-0808">Transferase</keyword>
<dbReference type="InterPro" id="IPR001525">
    <property type="entry name" value="C5_MeTfrase"/>
</dbReference>
<dbReference type="EC" id="2.1.1.37" evidence="1"/>
<comment type="caution">
    <text evidence="5">The sequence shown here is derived from an EMBL/GenBank/DDBJ whole genome shotgun (WGS) entry which is preliminary data.</text>
</comment>
<feature type="non-terminal residue" evidence="5">
    <location>
        <position position="1"/>
    </location>
</feature>
<reference evidence="5 6" key="1">
    <citation type="submission" date="2023-08" db="EMBL/GenBank/DDBJ databases">
        <title>Black Yeasts Isolated from many extreme environments.</title>
        <authorList>
            <person name="Coleine C."/>
            <person name="Stajich J.E."/>
            <person name="Selbmann L."/>
        </authorList>
    </citation>
    <scope>NUCLEOTIDE SEQUENCE [LARGE SCALE GENOMIC DNA]</scope>
    <source>
        <strain evidence="5 6">CCFEE 536</strain>
    </source>
</reference>
<dbReference type="Pfam" id="PF00145">
    <property type="entry name" value="DNA_methylase"/>
    <property type="match status" value="1"/>
</dbReference>
<gene>
    <name evidence="5" type="ORF">LTR16_011481</name>
</gene>
<feature type="non-terminal residue" evidence="5">
    <location>
        <position position="135"/>
    </location>
</feature>
<protein>
    <recommendedName>
        <fullName evidence="1">DNA (cytosine-5-)-methyltransferase</fullName>
        <ecNumber evidence="1">2.1.1.37</ecNumber>
    </recommendedName>
</protein>
<evidence type="ECO:0000256" key="3">
    <source>
        <dbReference type="ARBA" id="ARBA00022679"/>
    </source>
</evidence>
<evidence type="ECO:0000256" key="2">
    <source>
        <dbReference type="ARBA" id="ARBA00022603"/>
    </source>
</evidence>